<dbReference type="GO" id="GO:0043022">
    <property type="term" value="F:ribosome binding"/>
    <property type="evidence" value="ECO:0007669"/>
    <property type="project" value="TreeGrafter"/>
</dbReference>
<dbReference type="Proteomes" id="UP001165065">
    <property type="component" value="Unassembled WGS sequence"/>
</dbReference>
<feature type="compositionally biased region" description="Low complexity" evidence="2">
    <location>
        <begin position="129"/>
        <end position="146"/>
    </location>
</feature>
<evidence type="ECO:0000256" key="2">
    <source>
        <dbReference type="SAM" id="MobiDB-lite"/>
    </source>
</evidence>
<reference evidence="5" key="1">
    <citation type="journal article" date="2023" name="Commun. Biol.">
        <title>Genome analysis of Parmales, the sister group of diatoms, reveals the evolutionary specialization of diatoms from phago-mixotrophs to photoautotrophs.</title>
        <authorList>
            <person name="Ban H."/>
            <person name="Sato S."/>
            <person name="Yoshikawa S."/>
            <person name="Yamada K."/>
            <person name="Nakamura Y."/>
            <person name="Ichinomiya M."/>
            <person name="Sato N."/>
            <person name="Blanc-Mathieu R."/>
            <person name="Endo H."/>
            <person name="Kuwata A."/>
            <person name="Ogata H."/>
        </authorList>
    </citation>
    <scope>NUCLEOTIDE SEQUENCE [LARGE SCALE GENOMIC DNA]</scope>
</reference>
<feature type="compositionally biased region" description="Gly residues" evidence="2">
    <location>
        <begin position="526"/>
        <end position="536"/>
    </location>
</feature>
<evidence type="ECO:0000259" key="3">
    <source>
        <dbReference type="PROSITE" id="PS50089"/>
    </source>
</evidence>
<dbReference type="Pfam" id="PF23230">
    <property type="entry name" value="zf-C2H2_13"/>
    <property type="match status" value="1"/>
</dbReference>
<keyword evidence="1" id="KW-0479">Metal-binding</keyword>
<dbReference type="GO" id="GO:0061630">
    <property type="term" value="F:ubiquitin protein ligase activity"/>
    <property type="evidence" value="ECO:0007669"/>
    <property type="project" value="InterPro"/>
</dbReference>
<dbReference type="PANTHER" id="PTHR22938">
    <property type="entry name" value="ZINC FINGER PROTEIN 598"/>
    <property type="match status" value="1"/>
</dbReference>
<protein>
    <recommendedName>
        <fullName evidence="3">RING-type domain-containing protein</fullName>
    </recommendedName>
</protein>
<dbReference type="OrthoDB" id="203248at2759"/>
<feature type="region of interest" description="Disordered" evidence="2">
    <location>
        <begin position="523"/>
        <end position="604"/>
    </location>
</feature>
<feature type="domain" description="RING-type" evidence="3">
    <location>
        <begin position="3"/>
        <end position="58"/>
    </location>
</feature>
<feature type="region of interest" description="Disordered" evidence="2">
    <location>
        <begin position="342"/>
        <end position="440"/>
    </location>
</feature>
<evidence type="ECO:0000313" key="5">
    <source>
        <dbReference type="Proteomes" id="UP001165065"/>
    </source>
</evidence>
<dbReference type="InterPro" id="IPR013087">
    <property type="entry name" value="Znf_C2H2_type"/>
</dbReference>
<feature type="compositionally biased region" description="Gly residues" evidence="2">
    <location>
        <begin position="790"/>
        <end position="799"/>
    </location>
</feature>
<dbReference type="SMART" id="SM00355">
    <property type="entry name" value="ZnF_C2H2"/>
    <property type="match status" value="3"/>
</dbReference>
<feature type="compositionally biased region" description="Gly residues" evidence="2">
    <location>
        <begin position="427"/>
        <end position="440"/>
    </location>
</feature>
<feature type="compositionally biased region" description="Basic and acidic residues" evidence="2">
    <location>
        <begin position="397"/>
        <end position="420"/>
    </location>
</feature>
<dbReference type="PANTHER" id="PTHR22938:SF0">
    <property type="entry name" value="E3 UBIQUITIN-PROTEIN LIGASE ZNF598"/>
    <property type="match status" value="1"/>
</dbReference>
<dbReference type="PROSITE" id="PS00028">
    <property type="entry name" value="ZINC_FINGER_C2H2_1"/>
    <property type="match status" value="1"/>
</dbReference>
<gene>
    <name evidence="4" type="ORF">TrCOL_g12624</name>
</gene>
<dbReference type="InterPro" id="IPR001841">
    <property type="entry name" value="Znf_RING"/>
</dbReference>
<keyword evidence="1" id="KW-0862">Zinc</keyword>
<keyword evidence="1" id="KW-0863">Zinc-finger</keyword>
<dbReference type="InterPro" id="IPR056437">
    <property type="entry name" value="Znf-C2H2_ZNF598/HEL2"/>
</dbReference>
<evidence type="ECO:0000313" key="4">
    <source>
        <dbReference type="EMBL" id="GMI31887.1"/>
    </source>
</evidence>
<name>A0A9W7G491_9STRA</name>
<evidence type="ECO:0000256" key="1">
    <source>
        <dbReference type="PROSITE-ProRule" id="PRU00175"/>
    </source>
</evidence>
<dbReference type="GO" id="GO:0072344">
    <property type="term" value="P:rescue of stalled ribosome"/>
    <property type="evidence" value="ECO:0007669"/>
    <property type="project" value="InterPro"/>
</dbReference>
<feature type="compositionally biased region" description="Gly residues" evidence="2">
    <location>
        <begin position="556"/>
        <end position="573"/>
    </location>
</feature>
<feature type="region of interest" description="Disordered" evidence="2">
    <location>
        <begin position="849"/>
        <end position="885"/>
    </location>
</feature>
<dbReference type="PROSITE" id="PS50089">
    <property type="entry name" value="ZF_RING_2"/>
    <property type="match status" value="1"/>
</dbReference>
<dbReference type="AlphaFoldDB" id="A0A9W7G491"/>
<feature type="compositionally biased region" description="Gly residues" evidence="2">
    <location>
        <begin position="731"/>
        <end position="746"/>
    </location>
</feature>
<comment type="caution">
    <text evidence="4">The sequence shown here is derived from an EMBL/GenBank/DDBJ whole genome shotgun (WGS) entry which is preliminary data.</text>
</comment>
<sequence length="885" mass="95032">MSCLICANDFSEGNRDYEDWRGNDCIKCYVPCGHNDVCSDCHLRQRYLYSTDACVVCKVDNPKVIVPTPLDSSKEAYNDFEVWDNDMGSAYLYHDESNMFFPKAFFQKFVACLFEENCGKCGWKAKNSDAGGASGTSNNSNSSSSGEPTNYDQNHPPRTLRPLLQHINEKHGLTFCVLCYCNKRDYLSLLPRVTSKALEEHMKRGDGEGSGFTGHSKCEFCNLWFYDLSALHYHLNKVHYKCFICKQIGSDNQFFRDYRKLERHFDRQHFLCPDEECKMMRFVAFPTEIAFQLHMKQMHHRTHGGDSKIQLAFRVKRSGFTGEGYDEDQGEFQNNDGDFPAFGGGFNPNQRQQGGGRGGRGVDEGAFVPEALPEQQGGLSADPGGSAAQEGEVEISDPVHRERTEKMREEARKIRERVEREEEYPELGGGGGGTFGGWGGNVGGGVKGNVIPKKKTMEEEFPTLGGSKSKKKGGKKLTNNSMSSIAGAAMDNFLATGAAANRNKKQPGGATTMNAITKAASQATLGSGGGDGGAQWGGTSRVGGERGPPVSVDEAGLGGGWGAQKGGGGGGEGNNSKQKPPTQEDFPTLAGGGKKTGVGRKKKTQPVKVDNILDVGGMGNGRGKGISEEAMMSKKRVQLDVLKSHMSKESYKQLKKLTKDFANGRCSSTEEYVISCAQLFSDKGRDFVTYMPALVEGIPDSDGKVEEALGLIKIVGEGMGGWEKEEEGGDEGGGGWLGKAGGGGGSMAAAAATRGFAPSPPPAQASGNKRYVPPPPPAMAVQPVVRTVSGGSGGGGGGTQWKFGKTDKNAWGTSTGGGKGKAKKDSIDFVKEATVRELGTGTKIAAEIKKKERKEAQKQQQSAQGGGKKKNKKQQAKDLQAMIFG</sequence>
<proteinExistence type="predicted"/>
<feature type="region of interest" description="Disordered" evidence="2">
    <location>
        <begin position="721"/>
        <end position="824"/>
    </location>
</feature>
<dbReference type="GO" id="GO:0008270">
    <property type="term" value="F:zinc ion binding"/>
    <property type="evidence" value="ECO:0007669"/>
    <property type="project" value="UniProtKB-KW"/>
</dbReference>
<accession>A0A9W7G491</accession>
<dbReference type="InterPro" id="IPR044288">
    <property type="entry name" value="ZNF598/HEL2"/>
</dbReference>
<dbReference type="GO" id="GO:0016567">
    <property type="term" value="P:protein ubiquitination"/>
    <property type="evidence" value="ECO:0007669"/>
    <property type="project" value="TreeGrafter"/>
</dbReference>
<dbReference type="EMBL" id="BRYA01000013">
    <property type="protein sequence ID" value="GMI31887.1"/>
    <property type="molecule type" value="Genomic_DNA"/>
</dbReference>
<organism evidence="4 5">
    <name type="scientific">Triparma columacea</name>
    <dbReference type="NCBI Taxonomy" id="722753"/>
    <lineage>
        <taxon>Eukaryota</taxon>
        <taxon>Sar</taxon>
        <taxon>Stramenopiles</taxon>
        <taxon>Ochrophyta</taxon>
        <taxon>Bolidophyceae</taxon>
        <taxon>Parmales</taxon>
        <taxon>Triparmaceae</taxon>
        <taxon>Triparma</taxon>
    </lineage>
</organism>
<keyword evidence="5" id="KW-1185">Reference proteome</keyword>
<feature type="region of interest" description="Disordered" evidence="2">
    <location>
        <begin position="129"/>
        <end position="159"/>
    </location>
</feature>